<sequence length="151" mass="16486">MNRRTLLVGTLTVVSSTVGCLESTSDSGTDPSSTTDDSTTVHAMDAPDPDHRIWVENEAETANQIAVTVTKHVDDGSDEVVHESTEDLDPGGTAYVYNLNEANPDGVERFKVTGETDEQTTWRFMATSECYTDCGIVRRENGELVVERPIC</sequence>
<name>A0ABD5VJQ1_9EURY</name>
<feature type="compositionally biased region" description="Low complexity" evidence="1">
    <location>
        <begin position="20"/>
        <end position="40"/>
    </location>
</feature>
<evidence type="ECO:0000256" key="1">
    <source>
        <dbReference type="SAM" id="MobiDB-lite"/>
    </source>
</evidence>
<organism evidence="2 3">
    <name type="scientific">Halorubellus litoreus</name>
    <dbReference type="NCBI Taxonomy" id="755308"/>
    <lineage>
        <taxon>Archaea</taxon>
        <taxon>Methanobacteriati</taxon>
        <taxon>Methanobacteriota</taxon>
        <taxon>Stenosarchaea group</taxon>
        <taxon>Halobacteria</taxon>
        <taxon>Halobacteriales</taxon>
        <taxon>Halorubellaceae</taxon>
        <taxon>Halorubellus</taxon>
    </lineage>
</organism>
<dbReference type="AlphaFoldDB" id="A0ABD5VJQ1"/>
<dbReference type="EMBL" id="JBHSXN010000002">
    <property type="protein sequence ID" value="MFC6953694.1"/>
    <property type="molecule type" value="Genomic_DNA"/>
</dbReference>
<keyword evidence="3" id="KW-1185">Reference proteome</keyword>
<protein>
    <submittedName>
        <fullName evidence="2">Uncharacterized protein</fullName>
    </submittedName>
</protein>
<proteinExistence type="predicted"/>
<dbReference type="PROSITE" id="PS51257">
    <property type="entry name" value="PROKAR_LIPOPROTEIN"/>
    <property type="match status" value="1"/>
</dbReference>
<reference evidence="2 3" key="1">
    <citation type="journal article" date="2019" name="Int. J. Syst. Evol. Microbiol.">
        <title>The Global Catalogue of Microorganisms (GCM) 10K type strain sequencing project: providing services to taxonomists for standard genome sequencing and annotation.</title>
        <authorList>
            <consortium name="The Broad Institute Genomics Platform"/>
            <consortium name="The Broad Institute Genome Sequencing Center for Infectious Disease"/>
            <person name="Wu L."/>
            <person name="Ma J."/>
        </authorList>
    </citation>
    <scope>NUCLEOTIDE SEQUENCE [LARGE SCALE GENOMIC DNA]</scope>
    <source>
        <strain evidence="2 3">GX26</strain>
    </source>
</reference>
<evidence type="ECO:0000313" key="2">
    <source>
        <dbReference type="EMBL" id="MFC6953694.1"/>
    </source>
</evidence>
<comment type="caution">
    <text evidence="2">The sequence shown here is derived from an EMBL/GenBank/DDBJ whole genome shotgun (WGS) entry which is preliminary data.</text>
</comment>
<dbReference type="Proteomes" id="UP001596395">
    <property type="component" value="Unassembled WGS sequence"/>
</dbReference>
<accession>A0ABD5VJQ1</accession>
<gene>
    <name evidence="2" type="ORF">ACFQGB_12545</name>
</gene>
<feature type="region of interest" description="Disordered" evidence="1">
    <location>
        <begin position="20"/>
        <end position="41"/>
    </location>
</feature>
<dbReference type="RefSeq" id="WP_336350647.1">
    <property type="nucleotide sequence ID" value="NZ_JAZAQL010000002.1"/>
</dbReference>
<evidence type="ECO:0000313" key="3">
    <source>
        <dbReference type="Proteomes" id="UP001596395"/>
    </source>
</evidence>